<evidence type="ECO:0000313" key="4">
    <source>
        <dbReference type="EMBL" id="KJP85746.1"/>
    </source>
</evidence>
<dbReference type="EMBL" id="KQ001713">
    <property type="protein sequence ID" value="KJP85746.1"/>
    <property type="molecule type" value="Genomic_DNA"/>
</dbReference>
<feature type="compositionally biased region" description="Polar residues" evidence="1">
    <location>
        <begin position="437"/>
        <end position="448"/>
    </location>
</feature>
<feature type="compositionally biased region" description="Low complexity" evidence="1">
    <location>
        <begin position="608"/>
        <end position="633"/>
    </location>
</feature>
<reference evidence="4 5" key="1">
    <citation type="submission" date="2014-03" db="EMBL/GenBank/DDBJ databases">
        <title>The Genome Sequence of Plasmodium fragile nilgiri.</title>
        <authorList>
            <consortium name="The Broad Institute Genomics Platform"/>
            <consortium name="The Broad Institute Genome Sequencing Center for Infectious Disease"/>
            <person name="Neafsey D."/>
            <person name="Duraisingh M."/>
            <person name="Young S.K."/>
            <person name="Zeng Q."/>
            <person name="Gargeya S."/>
            <person name="Abouelleil A."/>
            <person name="Alvarado L."/>
            <person name="Chapman S.B."/>
            <person name="Gainer-Dewar J."/>
            <person name="Goldberg J."/>
            <person name="Griggs A."/>
            <person name="Gujja S."/>
            <person name="Hansen M."/>
            <person name="Howarth C."/>
            <person name="Imamovic A."/>
            <person name="Larimer J."/>
            <person name="Pearson M."/>
            <person name="Poon T.W."/>
            <person name="Priest M."/>
            <person name="Roberts A."/>
            <person name="Saif S."/>
            <person name="Shea T."/>
            <person name="Sykes S."/>
            <person name="Wortman J."/>
            <person name="Nusbaum C."/>
            <person name="Birren B."/>
        </authorList>
    </citation>
    <scope>NUCLEOTIDE SEQUENCE [LARGE SCALE GENOMIC DNA]</scope>
    <source>
        <strain evidence="5">nilgiri</strain>
    </source>
</reference>
<feature type="region of interest" description="Disordered" evidence="1">
    <location>
        <begin position="831"/>
        <end position="855"/>
    </location>
</feature>
<dbReference type="RefSeq" id="XP_012337649.1">
    <property type="nucleotide sequence ID" value="XM_012482226.1"/>
</dbReference>
<dbReference type="Proteomes" id="UP000054561">
    <property type="component" value="Unassembled WGS sequence"/>
</dbReference>
<feature type="domain" description="Schizont-infected cell agglutination C-terminal" evidence="3">
    <location>
        <begin position="793"/>
        <end position="906"/>
    </location>
</feature>
<organism evidence="4 5">
    <name type="scientific">Plasmodium fragile</name>
    <dbReference type="NCBI Taxonomy" id="5857"/>
    <lineage>
        <taxon>Eukaryota</taxon>
        <taxon>Sar</taxon>
        <taxon>Alveolata</taxon>
        <taxon>Apicomplexa</taxon>
        <taxon>Aconoidasida</taxon>
        <taxon>Haemosporida</taxon>
        <taxon>Plasmodiidae</taxon>
        <taxon>Plasmodium</taxon>
        <taxon>Plasmodium (Plasmodium)</taxon>
    </lineage>
</organism>
<feature type="compositionally biased region" description="Gly residues" evidence="1">
    <location>
        <begin position="1"/>
        <end position="21"/>
    </location>
</feature>
<feature type="compositionally biased region" description="Low complexity" evidence="1">
    <location>
        <begin position="734"/>
        <end position="745"/>
    </location>
</feature>
<evidence type="ECO:0000256" key="2">
    <source>
        <dbReference type="SAM" id="Phobius"/>
    </source>
</evidence>
<keyword evidence="5" id="KW-1185">Reference proteome</keyword>
<evidence type="ECO:0000259" key="3">
    <source>
        <dbReference type="Pfam" id="PF12879"/>
    </source>
</evidence>
<keyword evidence="2" id="KW-0812">Transmembrane</keyword>
<feature type="compositionally biased region" description="Low complexity" evidence="1">
    <location>
        <begin position="325"/>
        <end position="338"/>
    </location>
</feature>
<dbReference type="InterPro" id="IPR024288">
    <property type="entry name" value="SICA_C"/>
</dbReference>
<feature type="compositionally biased region" description="Pro residues" evidence="1">
    <location>
        <begin position="662"/>
        <end position="676"/>
    </location>
</feature>
<feature type="compositionally biased region" description="Gly residues" evidence="1">
    <location>
        <begin position="683"/>
        <end position="700"/>
    </location>
</feature>
<dbReference type="AlphaFoldDB" id="A0A0D9QJ50"/>
<dbReference type="VEuPathDB" id="PlasmoDB:AK88_04616"/>
<feature type="region of interest" description="Disordered" evidence="1">
    <location>
        <begin position="1"/>
        <end position="44"/>
    </location>
</feature>
<sequence length="1157" mass="122966">MAPPGRGGGGGGGTARVPGGGGKEHGKAGKGQDCAEDRAQQRPSKTLYVVPPNNDDWNKWKTVLEDFKEYMDAHTDLADAIGANCYNSGWNDFGDGKDYHTGQTVADVVRCRVMSTAWAFANGWDMPGTKTHTDDRVPMDTAEENRLRCEVANIFGHLLKKKYCTRQTGFKRGVEYSRIVFRKMNSPGTPAFGALRGPVIEGKCTACGYDQNKRSAHAINLPVVEWLLYEGKILQGIENIEGGAHCTKKWEQYTKGKTKMDNPKELDEEKITEIKPEQENLRKKATKKMDEVKEALEKKIQEMRDKHMNGTKPADGGGDQNGKKPSSTSPSPGSTGHGSTREGPRSDTTAGEGVQVSQPTTTHSQPQAPASPVLPTTPPARPPPPPPPGEQPPSQSSSASGSGTTVSKDTKDTGKCTHGTKVYEEKNVGRGLPGANSRITISFATTAGTDGDCDKKSKDTGADDKTDATVVNAGKDNSAPGPTGPPGTEAPTARAQATTPGASADVPPAGGTNTDQTQEDVNSVTASPDGQTAQTPSTPVSGTHTTGVVNGANDDPPPLNPPKPKPNPDPNQSGSSGVGGGTEQGTGGGGGTGGSYSSSGPELPPSSPGQGTVPSTTTTGAPTPSSGTETTSTGQGGDGSTSDNQDAVDSGKGGHVEGGNDDPPPLNPPKPKPNPNPDQSGTTGSGPGAGAPSSGGGAHGVSGREGKGGAGDGGGGAGAAGAGAGSTGPVKPNSSGTDSTGHGTATTGGGRAAPTPTTPSVPPGLTWDDVKWYTPALIPAVVGIGVIAFFLWKYFAYLAKRRRTYRTLRDVPSPPLDEDILDHLQRAAPPPDYGYTMIQDRQPASAAARRRRRPPRVHRRTIIDLHLEVLNECEAAAWEHVKDDYLQIVLQEFAQECAQELMREQDTTNNILGVPTSHAALATHDATTRAPPTHTDGTDPCPPNEHEPDAWSCMDTMQLATDRSAPHYSVLCAVRANANSAPDHINWITWIDRNKYLLRACTTQPWFLQLKANWKQHVREHMAADEDHGQRAFGEVATLEMRKLRLWKAWVAKQHDLMNTYSEEQWFQHLLNSVEEETVPEKGDIHGVEHVMAAEDMLRLTHVPRSQPLHPQLYMTKPLTAQTWILILALVIEQCEIECRLQETELYVDDLLQQLRH</sequence>
<feature type="compositionally biased region" description="Low complexity" evidence="1">
    <location>
        <begin position="392"/>
        <end position="407"/>
    </location>
</feature>
<feature type="compositionally biased region" description="Basic and acidic residues" evidence="1">
    <location>
        <begin position="452"/>
        <end position="467"/>
    </location>
</feature>
<keyword evidence="2" id="KW-1133">Transmembrane helix</keyword>
<evidence type="ECO:0000313" key="5">
    <source>
        <dbReference type="Proteomes" id="UP000054561"/>
    </source>
</evidence>
<dbReference type="OrthoDB" id="375150at2759"/>
<feature type="compositionally biased region" description="Pro residues" evidence="1">
    <location>
        <begin position="555"/>
        <end position="569"/>
    </location>
</feature>
<gene>
    <name evidence="4" type="ORF">AK88_04616</name>
</gene>
<accession>A0A0D9QJ50</accession>
<keyword evidence="2" id="KW-0472">Membrane</keyword>
<proteinExistence type="predicted"/>
<protein>
    <recommendedName>
        <fullName evidence="3">Schizont-infected cell agglutination C-terminal domain-containing protein</fullName>
    </recommendedName>
</protein>
<feature type="compositionally biased region" description="Gly residues" evidence="1">
    <location>
        <begin position="576"/>
        <end position="594"/>
    </location>
</feature>
<feature type="compositionally biased region" description="Basic and acidic residues" evidence="1">
    <location>
        <begin position="408"/>
        <end position="428"/>
    </location>
</feature>
<feature type="transmembrane region" description="Helical" evidence="2">
    <location>
        <begin position="772"/>
        <end position="796"/>
    </location>
</feature>
<dbReference type="GeneID" id="24269930"/>
<name>A0A0D9QJ50_PLAFR</name>
<dbReference type="Pfam" id="PF12879">
    <property type="entry name" value="SICA_C"/>
    <property type="match status" value="1"/>
</dbReference>
<feature type="compositionally biased region" description="Pro residues" evidence="1">
    <location>
        <begin position="375"/>
        <end position="391"/>
    </location>
</feature>
<dbReference type="OMA" id="RCAASTY"/>
<feature type="region of interest" description="Disordered" evidence="1">
    <location>
        <begin position="303"/>
        <end position="763"/>
    </location>
</feature>
<feature type="compositionally biased region" description="Polar residues" evidence="1">
    <location>
        <begin position="355"/>
        <end position="368"/>
    </location>
</feature>
<feature type="compositionally biased region" description="Gly residues" evidence="1">
    <location>
        <begin position="708"/>
        <end position="726"/>
    </location>
</feature>
<evidence type="ECO:0000256" key="1">
    <source>
        <dbReference type="SAM" id="MobiDB-lite"/>
    </source>
</evidence>
<feature type="compositionally biased region" description="Polar residues" evidence="1">
    <location>
        <begin position="511"/>
        <end position="548"/>
    </location>
</feature>